<dbReference type="Pfam" id="PF00149">
    <property type="entry name" value="Metallophos"/>
    <property type="match status" value="1"/>
</dbReference>
<feature type="transmembrane region" description="Helical" evidence="1">
    <location>
        <begin position="6"/>
        <end position="24"/>
    </location>
</feature>
<evidence type="ECO:0000256" key="1">
    <source>
        <dbReference type="SAM" id="Phobius"/>
    </source>
</evidence>
<organism evidence="3 4">
    <name type="scientific">Paenibacillus septentrionalis</name>
    <dbReference type="NCBI Taxonomy" id="429342"/>
    <lineage>
        <taxon>Bacteria</taxon>
        <taxon>Bacillati</taxon>
        <taxon>Bacillota</taxon>
        <taxon>Bacilli</taxon>
        <taxon>Bacillales</taxon>
        <taxon>Paenibacillaceae</taxon>
        <taxon>Paenibacillus</taxon>
    </lineage>
</organism>
<accession>A0ABW1V0V3</accession>
<dbReference type="PROSITE" id="PS50035">
    <property type="entry name" value="PLD"/>
    <property type="match status" value="1"/>
</dbReference>
<keyword evidence="4" id="KW-1185">Reference proteome</keyword>
<feature type="domain" description="PLD phosphodiesterase" evidence="2">
    <location>
        <begin position="234"/>
        <end position="261"/>
    </location>
</feature>
<gene>
    <name evidence="3" type="ORF">ACFP56_05530</name>
</gene>
<dbReference type="EMBL" id="JBHSTE010000002">
    <property type="protein sequence ID" value="MFC6332076.1"/>
    <property type="molecule type" value="Genomic_DNA"/>
</dbReference>
<dbReference type="Gene3D" id="3.60.21.10">
    <property type="match status" value="1"/>
</dbReference>
<sequence length="365" mass="40235">MIIAVLITLLLYGGLVFYVGWSGYRGIGLKGNRIFLVAYSVILLFLSTAFILGRLGGGSAILSIIGNYWLAIFSLSLMILPVIHVLMLLLRLTSLHRQKVRVVATIVGSVVLLSALAYGSYMAYTPKVTTYEIDIDKPYKQNLNVVMFSDTHFGYLSGAKHAERLVQEVNALEPDIILIPGDIIDDDLEIVEKKEIFSILAGLEAKLGVYGSLGNHDRYRGDLATLIDAIEKSNIKILHDEVLIVDDAIAVIGRKDYSEGPRAATSELTAQLDKQMPIFLMDHQPYEFAEAEAAGVDLVVSGHTHKGQIAPGHLITQRLFENDYGYMSKGQLHSIVSSGFGFWGPPIRIGSQSEIVQILINFEQR</sequence>
<dbReference type="PANTHER" id="PTHR31302">
    <property type="entry name" value="TRANSMEMBRANE PROTEIN WITH METALLOPHOSPHOESTERASE DOMAIN-RELATED"/>
    <property type="match status" value="1"/>
</dbReference>
<dbReference type="InterPro" id="IPR001736">
    <property type="entry name" value="PLipase_D/transphosphatidylase"/>
</dbReference>
<dbReference type="Proteomes" id="UP001596233">
    <property type="component" value="Unassembled WGS sequence"/>
</dbReference>
<comment type="caution">
    <text evidence="3">The sequence shown here is derived from an EMBL/GenBank/DDBJ whole genome shotgun (WGS) entry which is preliminary data.</text>
</comment>
<protein>
    <submittedName>
        <fullName evidence="3">Metallophosphoesterase</fullName>
    </submittedName>
</protein>
<dbReference type="InterPro" id="IPR051158">
    <property type="entry name" value="Metallophosphoesterase_sf"/>
</dbReference>
<evidence type="ECO:0000259" key="2">
    <source>
        <dbReference type="PROSITE" id="PS50035"/>
    </source>
</evidence>
<keyword evidence="1" id="KW-1133">Transmembrane helix</keyword>
<dbReference type="InterPro" id="IPR029052">
    <property type="entry name" value="Metallo-depent_PP-like"/>
</dbReference>
<evidence type="ECO:0000313" key="3">
    <source>
        <dbReference type="EMBL" id="MFC6332076.1"/>
    </source>
</evidence>
<feature type="transmembrane region" description="Helical" evidence="1">
    <location>
        <begin position="102"/>
        <end position="124"/>
    </location>
</feature>
<evidence type="ECO:0000313" key="4">
    <source>
        <dbReference type="Proteomes" id="UP001596233"/>
    </source>
</evidence>
<keyword evidence="1" id="KW-0472">Membrane</keyword>
<reference evidence="4" key="1">
    <citation type="journal article" date="2019" name="Int. J. Syst. Evol. Microbiol.">
        <title>The Global Catalogue of Microorganisms (GCM) 10K type strain sequencing project: providing services to taxonomists for standard genome sequencing and annotation.</title>
        <authorList>
            <consortium name="The Broad Institute Genomics Platform"/>
            <consortium name="The Broad Institute Genome Sequencing Center for Infectious Disease"/>
            <person name="Wu L."/>
            <person name="Ma J."/>
        </authorList>
    </citation>
    <scope>NUCLEOTIDE SEQUENCE [LARGE SCALE GENOMIC DNA]</scope>
    <source>
        <strain evidence="4">PCU 280</strain>
    </source>
</reference>
<dbReference type="PANTHER" id="PTHR31302:SF0">
    <property type="entry name" value="TRANSMEMBRANE PROTEIN WITH METALLOPHOSPHOESTERASE DOMAIN"/>
    <property type="match status" value="1"/>
</dbReference>
<dbReference type="InterPro" id="IPR004843">
    <property type="entry name" value="Calcineurin-like_PHP"/>
</dbReference>
<dbReference type="RefSeq" id="WP_379232058.1">
    <property type="nucleotide sequence ID" value="NZ_JBHSTE010000002.1"/>
</dbReference>
<name>A0ABW1V0V3_9BACL</name>
<keyword evidence="1" id="KW-0812">Transmembrane</keyword>
<feature type="transmembrane region" description="Helical" evidence="1">
    <location>
        <begin position="68"/>
        <end position="90"/>
    </location>
</feature>
<dbReference type="SUPFAM" id="SSF56300">
    <property type="entry name" value="Metallo-dependent phosphatases"/>
    <property type="match status" value="1"/>
</dbReference>
<feature type="transmembrane region" description="Helical" evidence="1">
    <location>
        <begin position="36"/>
        <end position="56"/>
    </location>
</feature>
<proteinExistence type="predicted"/>
<dbReference type="CDD" id="cd07385">
    <property type="entry name" value="MPP_YkuE_C"/>
    <property type="match status" value="1"/>
</dbReference>